<name>A0ABS4GS44_9BACL</name>
<dbReference type="Proteomes" id="UP001519343">
    <property type="component" value="Unassembled WGS sequence"/>
</dbReference>
<proteinExistence type="predicted"/>
<dbReference type="PANTHER" id="PTHR43377">
    <property type="entry name" value="BILIVERDIN REDUCTASE A"/>
    <property type="match status" value="1"/>
</dbReference>
<dbReference type="SUPFAM" id="SSF51735">
    <property type="entry name" value="NAD(P)-binding Rossmann-fold domains"/>
    <property type="match status" value="1"/>
</dbReference>
<gene>
    <name evidence="3" type="ORF">J2Z37_002673</name>
</gene>
<dbReference type="InterPro" id="IPR051450">
    <property type="entry name" value="Gfo/Idh/MocA_Oxidoreductases"/>
</dbReference>
<accession>A0ABS4GS44</accession>
<sequence>MSEKLQLAVVGIGRISTAHIRGILNNEDISELSAVVSRNEEKVKQAAETFGVSKTYTSYQEVLADPEIDGVVLCTPNKDHYSQTIAALQAGKHVLVEKPMAMDRGEALEMQAVAEQQQKILMVAHCRRFFKAIEQAKQRLDDLGTIIDTTHFLGVQFGHVLTEWWNDMEHLVIELNAPHPLDTTLYLLDEMPETVYAVGGKFSDQLAGTTQATIVLTFPSGKTATVHLSFHCNPPRNERIIIGTKGTMRIHDEKDLWVNDCQVVSEDYGNYLEGGINFDRQIREFCMAIRENREPVASGREIIRLMGVLEAVKRSLDLKRIIRMEEIL</sequence>
<dbReference type="EMBL" id="JAGGKT010000007">
    <property type="protein sequence ID" value="MBP1932665.1"/>
    <property type="molecule type" value="Genomic_DNA"/>
</dbReference>
<protein>
    <submittedName>
        <fullName evidence="3">Dehydrogenase</fullName>
    </submittedName>
</protein>
<organism evidence="3 4">
    <name type="scientific">Ammoniphilus resinae</name>
    <dbReference type="NCBI Taxonomy" id="861532"/>
    <lineage>
        <taxon>Bacteria</taxon>
        <taxon>Bacillati</taxon>
        <taxon>Bacillota</taxon>
        <taxon>Bacilli</taxon>
        <taxon>Bacillales</taxon>
        <taxon>Paenibacillaceae</taxon>
        <taxon>Aneurinibacillus group</taxon>
        <taxon>Ammoniphilus</taxon>
    </lineage>
</organism>
<dbReference type="Gene3D" id="3.40.50.720">
    <property type="entry name" value="NAD(P)-binding Rossmann-like Domain"/>
    <property type="match status" value="1"/>
</dbReference>
<evidence type="ECO:0000259" key="2">
    <source>
        <dbReference type="Pfam" id="PF22725"/>
    </source>
</evidence>
<dbReference type="InterPro" id="IPR000683">
    <property type="entry name" value="Gfo/Idh/MocA-like_OxRdtase_N"/>
</dbReference>
<dbReference type="InterPro" id="IPR036291">
    <property type="entry name" value="NAD(P)-bd_dom_sf"/>
</dbReference>
<dbReference type="Gene3D" id="3.30.360.10">
    <property type="entry name" value="Dihydrodipicolinate Reductase, domain 2"/>
    <property type="match status" value="1"/>
</dbReference>
<keyword evidence="4" id="KW-1185">Reference proteome</keyword>
<dbReference type="InterPro" id="IPR055170">
    <property type="entry name" value="GFO_IDH_MocA-like_dom"/>
</dbReference>
<evidence type="ECO:0000313" key="3">
    <source>
        <dbReference type="EMBL" id="MBP1932665.1"/>
    </source>
</evidence>
<dbReference type="SUPFAM" id="SSF55347">
    <property type="entry name" value="Glyceraldehyde-3-phosphate dehydrogenase-like, C-terminal domain"/>
    <property type="match status" value="1"/>
</dbReference>
<dbReference type="RefSeq" id="WP_209810700.1">
    <property type="nucleotide sequence ID" value="NZ_JAGGKT010000007.1"/>
</dbReference>
<feature type="domain" description="Gfo/Idh/MocA-like oxidoreductase N-terminal" evidence="1">
    <location>
        <begin position="6"/>
        <end position="125"/>
    </location>
</feature>
<dbReference type="Pfam" id="PF22725">
    <property type="entry name" value="GFO_IDH_MocA_C3"/>
    <property type="match status" value="1"/>
</dbReference>
<comment type="caution">
    <text evidence="3">The sequence shown here is derived from an EMBL/GenBank/DDBJ whole genome shotgun (WGS) entry which is preliminary data.</text>
</comment>
<evidence type="ECO:0000259" key="1">
    <source>
        <dbReference type="Pfam" id="PF01408"/>
    </source>
</evidence>
<reference evidence="3 4" key="1">
    <citation type="submission" date="2021-03" db="EMBL/GenBank/DDBJ databases">
        <title>Genomic Encyclopedia of Type Strains, Phase IV (KMG-IV): sequencing the most valuable type-strain genomes for metagenomic binning, comparative biology and taxonomic classification.</title>
        <authorList>
            <person name="Goeker M."/>
        </authorList>
    </citation>
    <scope>NUCLEOTIDE SEQUENCE [LARGE SCALE GENOMIC DNA]</scope>
    <source>
        <strain evidence="3 4">DSM 24738</strain>
    </source>
</reference>
<dbReference type="Pfam" id="PF01408">
    <property type="entry name" value="GFO_IDH_MocA"/>
    <property type="match status" value="1"/>
</dbReference>
<dbReference type="PANTHER" id="PTHR43377:SF1">
    <property type="entry name" value="BILIVERDIN REDUCTASE A"/>
    <property type="match status" value="1"/>
</dbReference>
<feature type="domain" description="GFO/IDH/MocA-like oxidoreductase" evidence="2">
    <location>
        <begin position="177"/>
        <end position="248"/>
    </location>
</feature>
<evidence type="ECO:0000313" key="4">
    <source>
        <dbReference type="Proteomes" id="UP001519343"/>
    </source>
</evidence>